<evidence type="ECO:0000313" key="10">
    <source>
        <dbReference type="Proteomes" id="UP000557772"/>
    </source>
</evidence>
<feature type="transmembrane region" description="Helical" evidence="8">
    <location>
        <begin position="6"/>
        <end position="24"/>
    </location>
</feature>
<keyword evidence="10" id="KW-1185">Reference proteome</keyword>
<name>A0A849AJI0_9MICO</name>
<evidence type="ECO:0000256" key="3">
    <source>
        <dbReference type="ARBA" id="ARBA00022475"/>
    </source>
</evidence>
<dbReference type="GO" id="GO:0008360">
    <property type="term" value="P:regulation of cell shape"/>
    <property type="evidence" value="ECO:0007669"/>
    <property type="project" value="UniProtKB-KW"/>
</dbReference>
<proteinExistence type="inferred from homology"/>
<dbReference type="AlphaFoldDB" id="A0A849AJI0"/>
<evidence type="ECO:0000256" key="2">
    <source>
        <dbReference type="ARBA" id="ARBA00007776"/>
    </source>
</evidence>
<dbReference type="RefSeq" id="WP_171154276.1">
    <property type="nucleotide sequence ID" value="NZ_JABENB010000001.1"/>
</dbReference>
<evidence type="ECO:0000256" key="7">
    <source>
        <dbReference type="ARBA" id="ARBA00023136"/>
    </source>
</evidence>
<gene>
    <name evidence="9" type="primary">mreD</name>
    <name evidence="9" type="ORF">HJ588_09375</name>
</gene>
<feature type="transmembrane region" description="Helical" evidence="8">
    <location>
        <begin position="132"/>
        <end position="152"/>
    </location>
</feature>
<feature type="transmembrane region" description="Helical" evidence="8">
    <location>
        <begin position="97"/>
        <end position="120"/>
    </location>
</feature>
<evidence type="ECO:0000256" key="6">
    <source>
        <dbReference type="ARBA" id="ARBA00022989"/>
    </source>
</evidence>
<keyword evidence="5" id="KW-0133">Cell shape</keyword>
<dbReference type="Pfam" id="PF04093">
    <property type="entry name" value="MreD"/>
    <property type="match status" value="1"/>
</dbReference>
<dbReference type="Proteomes" id="UP000557772">
    <property type="component" value="Unassembled WGS sequence"/>
</dbReference>
<comment type="subcellular location">
    <subcellularLocation>
        <location evidence="1">Cell membrane</location>
        <topology evidence="1">Multi-pass membrane protein</topology>
    </subcellularLocation>
</comment>
<sequence length="164" mass="16576">MIELPGRLALLRTVWLLAAALLAATVLPRFVVAPDLVVLVVVAVALRAGATVGALTGLAAGWLVDLVPPGGLPLGATGLMYAVIGAAIGLAQSSFRVSALLPALSAGAASAVIQVVRAGLTIYQGRAVDWPVAAATVVCTAVVGALLVPPLIHWERRLAQRGLV</sequence>
<evidence type="ECO:0000256" key="8">
    <source>
        <dbReference type="SAM" id="Phobius"/>
    </source>
</evidence>
<feature type="transmembrane region" description="Helical" evidence="8">
    <location>
        <begin position="70"/>
        <end position="90"/>
    </location>
</feature>
<protein>
    <submittedName>
        <fullName evidence="9">Rod shape-determining protein MreD</fullName>
    </submittedName>
</protein>
<evidence type="ECO:0000256" key="1">
    <source>
        <dbReference type="ARBA" id="ARBA00004651"/>
    </source>
</evidence>
<comment type="caution">
    <text evidence="9">The sequence shown here is derived from an EMBL/GenBank/DDBJ whole genome shotgun (WGS) entry which is preliminary data.</text>
</comment>
<dbReference type="GO" id="GO:0005886">
    <property type="term" value="C:plasma membrane"/>
    <property type="evidence" value="ECO:0007669"/>
    <property type="project" value="UniProtKB-SubCell"/>
</dbReference>
<evidence type="ECO:0000313" key="9">
    <source>
        <dbReference type="EMBL" id="NNG39481.1"/>
    </source>
</evidence>
<dbReference type="NCBIfam" id="TIGR03426">
    <property type="entry name" value="shape_MreD"/>
    <property type="match status" value="1"/>
</dbReference>
<evidence type="ECO:0000256" key="4">
    <source>
        <dbReference type="ARBA" id="ARBA00022692"/>
    </source>
</evidence>
<accession>A0A849AJI0</accession>
<evidence type="ECO:0000256" key="5">
    <source>
        <dbReference type="ARBA" id="ARBA00022960"/>
    </source>
</evidence>
<reference evidence="9 10" key="1">
    <citation type="submission" date="2020-05" db="EMBL/GenBank/DDBJ databases">
        <title>Flexivirga sp. ID2601S isolated from air conditioner.</title>
        <authorList>
            <person name="Kim D.H."/>
        </authorList>
    </citation>
    <scope>NUCLEOTIDE SEQUENCE [LARGE SCALE GENOMIC DNA]</scope>
    <source>
        <strain evidence="9 10">ID2601S</strain>
    </source>
</reference>
<keyword evidence="3" id="KW-1003">Cell membrane</keyword>
<dbReference type="EMBL" id="JABENB010000001">
    <property type="protein sequence ID" value="NNG39481.1"/>
    <property type="molecule type" value="Genomic_DNA"/>
</dbReference>
<dbReference type="InterPro" id="IPR007227">
    <property type="entry name" value="Cell_shape_determining_MreD"/>
</dbReference>
<organism evidence="9 10">
    <name type="scientific">Flexivirga aerilata</name>
    <dbReference type="NCBI Taxonomy" id="1656889"/>
    <lineage>
        <taxon>Bacteria</taxon>
        <taxon>Bacillati</taxon>
        <taxon>Actinomycetota</taxon>
        <taxon>Actinomycetes</taxon>
        <taxon>Micrococcales</taxon>
        <taxon>Dermacoccaceae</taxon>
        <taxon>Flexivirga</taxon>
    </lineage>
</organism>
<comment type="similarity">
    <text evidence="2">Belongs to the MreD family.</text>
</comment>
<keyword evidence="6 8" id="KW-1133">Transmembrane helix</keyword>
<feature type="transmembrane region" description="Helical" evidence="8">
    <location>
        <begin position="36"/>
        <end position="64"/>
    </location>
</feature>
<keyword evidence="7 8" id="KW-0472">Membrane</keyword>
<keyword evidence="4 8" id="KW-0812">Transmembrane</keyword>